<dbReference type="AlphaFoldDB" id="A0A261G900"/>
<protein>
    <submittedName>
        <fullName evidence="3">Uncharacterized protein</fullName>
    </submittedName>
</protein>
<name>A0A261G900_9BIFI</name>
<feature type="transmembrane region" description="Helical" evidence="2">
    <location>
        <begin position="92"/>
        <end position="114"/>
    </location>
</feature>
<dbReference type="OrthoDB" id="3237846at2"/>
<evidence type="ECO:0000256" key="2">
    <source>
        <dbReference type="SAM" id="Phobius"/>
    </source>
</evidence>
<proteinExistence type="predicted"/>
<feature type="compositionally biased region" description="Basic and acidic residues" evidence="1">
    <location>
        <begin position="1"/>
        <end position="16"/>
    </location>
</feature>
<organism evidence="3 4">
    <name type="scientific">Bifidobacterium aquikefiri</name>
    <dbReference type="NCBI Taxonomy" id="1653207"/>
    <lineage>
        <taxon>Bacteria</taxon>
        <taxon>Bacillati</taxon>
        <taxon>Actinomycetota</taxon>
        <taxon>Actinomycetes</taxon>
        <taxon>Bifidobacteriales</taxon>
        <taxon>Bifidobacteriaceae</taxon>
        <taxon>Bifidobacterium</taxon>
    </lineage>
</organism>
<feature type="region of interest" description="Disordered" evidence="1">
    <location>
        <begin position="1"/>
        <end position="47"/>
    </location>
</feature>
<dbReference type="EMBL" id="MWXA01000003">
    <property type="protein sequence ID" value="OZG67898.1"/>
    <property type="molecule type" value="Genomic_DNA"/>
</dbReference>
<keyword evidence="2" id="KW-0472">Membrane</keyword>
<accession>A0A261G900</accession>
<evidence type="ECO:0000313" key="3">
    <source>
        <dbReference type="EMBL" id="OZG67898.1"/>
    </source>
</evidence>
<dbReference type="Proteomes" id="UP000216451">
    <property type="component" value="Unassembled WGS sequence"/>
</dbReference>
<keyword evidence="2" id="KW-1133">Transmembrane helix</keyword>
<gene>
    <name evidence="3" type="ORF">BAQU_0543</name>
</gene>
<evidence type="ECO:0000313" key="4">
    <source>
        <dbReference type="Proteomes" id="UP000216451"/>
    </source>
</evidence>
<dbReference type="RefSeq" id="WP_094692517.1">
    <property type="nucleotide sequence ID" value="NZ_CALENZ010000004.1"/>
</dbReference>
<comment type="caution">
    <text evidence="3">The sequence shown here is derived from an EMBL/GenBank/DDBJ whole genome shotgun (WGS) entry which is preliminary data.</text>
</comment>
<sequence length="280" mass="30218">MSADDDSRNVDDEMKSRSVPSSNANGNRPSTADADQGDAGHRARSLTASLSPEQLNAVAALAKNNQYEHQSSWKTLRELPLKERMTFFVEHFLLATIAIVVALALIITFVVSYVTKPADPDLTVQGFDMSNYASQLTTLSNEFASSEGLSDQHSVDITGDMDILTNATSDDSAKLLAMVSAGQINVVFGNKANFTSLNKRGLITSVRSVLGESAMKQYADAWVNAKGAPTTDPAKVAGLDLSHATKWKSAGLPSKTYIGFSNVQKSKKYARHFITFLDFG</sequence>
<reference evidence="3 4" key="1">
    <citation type="journal article" date="2017" name="BMC Genomics">
        <title>Comparative genomic and phylogenomic analyses of the Bifidobacteriaceae family.</title>
        <authorList>
            <person name="Lugli G.A."/>
            <person name="Milani C."/>
            <person name="Turroni F."/>
            <person name="Duranti S."/>
            <person name="Mancabelli L."/>
            <person name="Mangifesta M."/>
            <person name="Ferrario C."/>
            <person name="Modesto M."/>
            <person name="Mattarelli P."/>
            <person name="Jiri K."/>
            <person name="van Sinderen D."/>
            <person name="Ventura M."/>
        </authorList>
    </citation>
    <scope>NUCLEOTIDE SEQUENCE [LARGE SCALE GENOMIC DNA]</scope>
    <source>
        <strain evidence="3 4">LMG 28769</strain>
    </source>
</reference>
<evidence type="ECO:0000256" key="1">
    <source>
        <dbReference type="SAM" id="MobiDB-lite"/>
    </source>
</evidence>
<keyword evidence="2" id="KW-0812">Transmembrane</keyword>
<dbReference type="GeneID" id="98295221"/>
<keyword evidence="4" id="KW-1185">Reference proteome</keyword>
<feature type="compositionally biased region" description="Polar residues" evidence="1">
    <location>
        <begin position="18"/>
        <end position="30"/>
    </location>
</feature>